<dbReference type="EMBL" id="HBFQ01047648">
    <property type="protein sequence ID" value="CAD8859623.1"/>
    <property type="molecule type" value="Transcribed_RNA"/>
</dbReference>
<proteinExistence type="inferred from homology"/>
<dbReference type="SUPFAM" id="SSF53383">
    <property type="entry name" value="PLP-dependent transferases"/>
    <property type="match status" value="1"/>
</dbReference>
<dbReference type="PIRSF" id="PIRSF000524">
    <property type="entry name" value="SPT"/>
    <property type="match status" value="1"/>
</dbReference>
<feature type="binding site" evidence="7">
    <location>
        <position position="367"/>
    </location>
    <ligand>
        <name>substrate</name>
    </ligand>
</feature>
<keyword evidence="4 8" id="KW-0663">Pyridoxal phosphate</keyword>
<accession>A0A7S1FCN3</accession>
<dbReference type="InterPro" id="IPR024169">
    <property type="entry name" value="SP_NH2Trfase/AEP_transaminase"/>
</dbReference>
<dbReference type="InterPro" id="IPR000192">
    <property type="entry name" value="Aminotrans_V_dom"/>
</dbReference>
<evidence type="ECO:0000256" key="6">
    <source>
        <dbReference type="ARBA" id="ARBA00049460"/>
    </source>
</evidence>
<evidence type="ECO:0000256" key="1">
    <source>
        <dbReference type="ARBA" id="ARBA00001933"/>
    </source>
</evidence>
<dbReference type="GO" id="GO:0019700">
    <property type="term" value="P:organic phosphonate catabolic process"/>
    <property type="evidence" value="ECO:0007669"/>
    <property type="project" value="InterPro"/>
</dbReference>
<dbReference type="InterPro" id="IPR012703">
    <property type="entry name" value="NH2EtPonate_pyrv_transaminase"/>
</dbReference>
<evidence type="ECO:0000256" key="4">
    <source>
        <dbReference type="ARBA" id="ARBA00022898"/>
    </source>
</evidence>
<dbReference type="Gene3D" id="3.40.640.10">
    <property type="entry name" value="Type I PLP-dependent aspartate aminotransferase-like (Major domain)"/>
    <property type="match status" value="1"/>
</dbReference>
<organism evidence="10">
    <name type="scientific">Noctiluca scintillans</name>
    <name type="common">Sea sparkle</name>
    <name type="synonym">Red tide dinoflagellate</name>
    <dbReference type="NCBI Taxonomy" id="2966"/>
    <lineage>
        <taxon>Eukaryota</taxon>
        <taxon>Sar</taxon>
        <taxon>Alveolata</taxon>
        <taxon>Dinophyceae</taxon>
        <taxon>Noctilucales</taxon>
        <taxon>Noctilucaceae</taxon>
        <taxon>Noctiluca</taxon>
    </lineage>
</organism>
<name>A0A7S1FCN3_NOCSC</name>
<dbReference type="InterPro" id="IPR015421">
    <property type="entry name" value="PyrdxlP-dep_Trfase_major"/>
</dbReference>
<feature type="modified residue" description="N6-(pyridoxal phosphate)lysine" evidence="8">
    <location>
        <position position="220"/>
    </location>
</feature>
<evidence type="ECO:0000313" key="10">
    <source>
        <dbReference type="EMBL" id="CAD8859623.1"/>
    </source>
</evidence>
<gene>
    <name evidence="10" type="ORF">NSCI0253_LOCUS33977</name>
</gene>
<evidence type="ECO:0000256" key="3">
    <source>
        <dbReference type="ARBA" id="ARBA00022679"/>
    </source>
</evidence>
<evidence type="ECO:0000256" key="8">
    <source>
        <dbReference type="PIRSR" id="PIRSR000524-50"/>
    </source>
</evidence>
<dbReference type="InterPro" id="IPR015422">
    <property type="entry name" value="PyrdxlP-dep_Trfase_small"/>
</dbReference>
<evidence type="ECO:0000256" key="5">
    <source>
        <dbReference type="ARBA" id="ARBA00023317"/>
    </source>
</evidence>
<dbReference type="Pfam" id="PF00266">
    <property type="entry name" value="Aminotran_5"/>
    <property type="match status" value="1"/>
</dbReference>
<dbReference type="HAMAP" id="MF_01376">
    <property type="entry name" value="PhnW_aminotrans_5"/>
    <property type="match status" value="1"/>
</dbReference>
<keyword evidence="2" id="KW-0032">Aminotransferase</keyword>
<dbReference type="NCBIfam" id="NF010006">
    <property type="entry name" value="PRK13479.1"/>
    <property type="match status" value="1"/>
</dbReference>
<dbReference type="PANTHER" id="PTHR42778">
    <property type="entry name" value="2-AMINOETHYLPHOSPHONATE--PYRUVATE TRANSAMINASE"/>
    <property type="match status" value="1"/>
</dbReference>
<protein>
    <recommendedName>
        <fullName evidence="9">Aminotransferase class V domain-containing protein</fullName>
    </recommendedName>
</protein>
<dbReference type="GO" id="GO:0047304">
    <property type="term" value="F:2-aminoethylphosphonate-pyruvate transaminase activity"/>
    <property type="evidence" value="ECO:0007669"/>
    <property type="project" value="UniProtKB-EC"/>
</dbReference>
<comment type="cofactor">
    <cofactor evidence="1 8">
        <name>pyridoxal 5'-phosphate</name>
        <dbReference type="ChEBI" id="CHEBI:597326"/>
    </cofactor>
</comment>
<comment type="catalytic activity">
    <reaction evidence="6">
        <text>(2-aminoethyl)phosphonate + pyruvate = phosphonoacetaldehyde + L-alanine</text>
        <dbReference type="Rhea" id="RHEA:17021"/>
        <dbReference type="ChEBI" id="CHEBI:15361"/>
        <dbReference type="ChEBI" id="CHEBI:57418"/>
        <dbReference type="ChEBI" id="CHEBI:57972"/>
        <dbReference type="ChEBI" id="CHEBI:58383"/>
        <dbReference type="EC" id="2.6.1.37"/>
    </reaction>
</comment>
<dbReference type="AlphaFoldDB" id="A0A7S1FCN3"/>
<dbReference type="Gene3D" id="3.90.1150.10">
    <property type="entry name" value="Aspartate Aminotransferase, domain 1"/>
    <property type="match status" value="1"/>
</dbReference>
<keyword evidence="3" id="KW-0808">Transferase</keyword>
<feature type="domain" description="Aminotransferase class V" evidence="9">
    <location>
        <begin position="77"/>
        <end position="293"/>
    </location>
</feature>
<dbReference type="PANTHER" id="PTHR42778:SF1">
    <property type="entry name" value="2-AMINOETHYLPHOSPHONATE--PYRUVATE TRANSAMINASE"/>
    <property type="match status" value="1"/>
</dbReference>
<reference evidence="10" key="1">
    <citation type="submission" date="2021-01" db="EMBL/GenBank/DDBJ databases">
        <authorList>
            <person name="Corre E."/>
            <person name="Pelletier E."/>
            <person name="Niang G."/>
            <person name="Scheremetjew M."/>
            <person name="Finn R."/>
            <person name="Kale V."/>
            <person name="Holt S."/>
            <person name="Cochrane G."/>
            <person name="Meng A."/>
            <person name="Brown T."/>
            <person name="Cohen L."/>
        </authorList>
    </citation>
    <scope>NUCLEOTIDE SEQUENCE</scope>
</reference>
<keyword evidence="5" id="KW-0670">Pyruvate</keyword>
<evidence type="ECO:0000256" key="2">
    <source>
        <dbReference type="ARBA" id="ARBA00022576"/>
    </source>
</evidence>
<evidence type="ECO:0000256" key="7">
    <source>
        <dbReference type="PIRSR" id="PIRSR000524-1"/>
    </source>
</evidence>
<dbReference type="InterPro" id="IPR015424">
    <property type="entry name" value="PyrdxlP-dep_Trfase"/>
</dbReference>
<sequence>MRAHAQRAIGRRSRVVRGFANEQRPPLLFTPGPTTTTASVKQSMMVDVGARDENGFLGVVRDVRGRLVSAAQASPHTHDCVLVQGAGTHAIESVLCSVVGPESRVLILSNGGYGERQKDICQIYDLNFASLDYPDHHPLSAEDLEQRLREDDGSTFTHVSMIHHETTAGVINPLSEICDVMLRFPHVELIVDSMSGFGAYEVDLGGRHSPCKYLVSSANKNLQGIPGFSYCIYERSALQKLAGRKPRSLTLDLYQQAQGLSFGGQQFRFTPPTHVILAFQQALTEWEEEGGWAGRGSRYKANYEAIKRGVERLGLGFVVDEPFRGHVVSTIRAPRHPKWDFSFLHRFLQDRGFVIFPGKLSRVDSFRLGHIGNIHPAQCDELICVLQEALTSMGVLCPMDRAE</sequence>
<evidence type="ECO:0000259" key="9">
    <source>
        <dbReference type="Pfam" id="PF00266"/>
    </source>
</evidence>